<evidence type="ECO:0000259" key="1">
    <source>
        <dbReference type="Pfam" id="PF20236"/>
    </source>
</evidence>
<reference evidence="2 3" key="1">
    <citation type="journal article" date="2019" name="Nat. Ecol. Evol.">
        <title>Megaphylogeny resolves global patterns of mushroom evolution.</title>
        <authorList>
            <person name="Varga T."/>
            <person name="Krizsan K."/>
            <person name="Foldi C."/>
            <person name="Dima B."/>
            <person name="Sanchez-Garcia M."/>
            <person name="Sanchez-Ramirez S."/>
            <person name="Szollosi G.J."/>
            <person name="Szarkandi J.G."/>
            <person name="Papp V."/>
            <person name="Albert L."/>
            <person name="Andreopoulos W."/>
            <person name="Angelini C."/>
            <person name="Antonin V."/>
            <person name="Barry K.W."/>
            <person name="Bougher N.L."/>
            <person name="Buchanan P."/>
            <person name="Buyck B."/>
            <person name="Bense V."/>
            <person name="Catcheside P."/>
            <person name="Chovatia M."/>
            <person name="Cooper J."/>
            <person name="Damon W."/>
            <person name="Desjardin D."/>
            <person name="Finy P."/>
            <person name="Geml J."/>
            <person name="Haridas S."/>
            <person name="Hughes K."/>
            <person name="Justo A."/>
            <person name="Karasinski D."/>
            <person name="Kautmanova I."/>
            <person name="Kiss B."/>
            <person name="Kocsube S."/>
            <person name="Kotiranta H."/>
            <person name="LaButti K.M."/>
            <person name="Lechner B.E."/>
            <person name="Liimatainen K."/>
            <person name="Lipzen A."/>
            <person name="Lukacs Z."/>
            <person name="Mihaltcheva S."/>
            <person name="Morgado L.N."/>
            <person name="Niskanen T."/>
            <person name="Noordeloos M.E."/>
            <person name="Ohm R.A."/>
            <person name="Ortiz-Santana B."/>
            <person name="Ovrebo C."/>
            <person name="Racz N."/>
            <person name="Riley R."/>
            <person name="Savchenko A."/>
            <person name="Shiryaev A."/>
            <person name="Soop K."/>
            <person name="Spirin V."/>
            <person name="Szebenyi C."/>
            <person name="Tomsovsky M."/>
            <person name="Tulloss R.E."/>
            <person name="Uehling J."/>
            <person name="Grigoriev I.V."/>
            <person name="Vagvolgyi C."/>
            <person name="Papp T."/>
            <person name="Martin F.M."/>
            <person name="Miettinen O."/>
            <person name="Hibbett D.S."/>
            <person name="Nagy L.G."/>
        </authorList>
    </citation>
    <scope>NUCLEOTIDE SEQUENCE [LARGE SCALE GENOMIC DNA]</scope>
    <source>
        <strain evidence="2 3">CBS 166.37</strain>
    </source>
</reference>
<dbReference type="Proteomes" id="UP000308652">
    <property type="component" value="Unassembled WGS sequence"/>
</dbReference>
<dbReference type="AlphaFoldDB" id="A0A5C3LSJ7"/>
<dbReference type="Pfam" id="PF20236">
    <property type="entry name" value="DUF6593"/>
    <property type="match status" value="1"/>
</dbReference>
<feature type="domain" description="DUF6593" evidence="1">
    <location>
        <begin position="27"/>
        <end position="175"/>
    </location>
</feature>
<keyword evidence="3" id="KW-1185">Reference proteome</keyword>
<accession>A0A5C3LSJ7</accession>
<gene>
    <name evidence="2" type="ORF">BDQ12DRAFT_737932</name>
</gene>
<dbReference type="OrthoDB" id="3256331at2759"/>
<protein>
    <recommendedName>
        <fullName evidence="1">DUF6593 domain-containing protein</fullName>
    </recommendedName>
</protein>
<proteinExistence type="predicted"/>
<sequence length="197" mass="22301">MDSQTTLVNSSSPSIDLVFEKTSLVALRNTVYLNSRPLYTITTSDRDGAKTKIFDASTSTLLVTIERRAFFSDRIIFTNRYDGKSLKVNNWIKELNVSGQHPMHVIETPFGNFIWKVHVLHRHALFSEFDAEIPIAYMRPPTRSSPMGLHLERGTENFREEILGSFLILEQRMKMKEKVSAVGDGIAMQASMPFGGT</sequence>
<dbReference type="InterPro" id="IPR046528">
    <property type="entry name" value="DUF6593"/>
</dbReference>
<evidence type="ECO:0000313" key="2">
    <source>
        <dbReference type="EMBL" id="TFK34888.1"/>
    </source>
</evidence>
<organism evidence="2 3">
    <name type="scientific">Crucibulum laeve</name>
    <dbReference type="NCBI Taxonomy" id="68775"/>
    <lineage>
        <taxon>Eukaryota</taxon>
        <taxon>Fungi</taxon>
        <taxon>Dikarya</taxon>
        <taxon>Basidiomycota</taxon>
        <taxon>Agaricomycotina</taxon>
        <taxon>Agaricomycetes</taxon>
        <taxon>Agaricomycetidae</taxon>
        <taxon>Agaricales</taxon>
        <taxon>Agaricineae</taxon>
        <taxon>Nidulariaceae</taxon>
        <taxon>Crucibulum</taxon>
    </lineage>
</organism>
<evidence type="ECO:0000313" key="3">
    <source>
        <dbReference type="Proteomes" id="UP000308652"/>
    </source>
</evidence>
<name>A0A5C3LSJ7_9AGAR</name>
<dbReference type="EMBL" id="ML213627">
    <property type="protein sequence ID" value="TFK34888.1"/>
    <property type="molecule type" value="Genomic_DNA"/>
</dbReference>